<organism evidence="6 7">
    <name type="scientific">Mizuhopecten yessoensis</name>
    <name type="common">Japanese scallop</name>
    <name type="synonym">Patinopecten yessoensis</name>
    <dbReference type="NCBI Taxonomy" id="6573"/>
    <lineage>
        <taxon>Eukaryota</taxon>
        <taxon>Metazoa</taxon>
        <taxon>Spiralia</taxon>
        <taxon>Lophotrochozoa</taxon>
        <taxon>Mollusca</taxon>
        <taxon>Bivalvia</taxon>
        <taxon>Autobranchia</taxon>
        <taxon>Pteriomorphia</taxon>
        <taxon>Pectinida</taxon>
        <taxon>Pectinoidea</taxon>
        <taxon>Pectinidae</taxon>
        <taxon>Mizuhopecten</taxon>
    </lineage>
</organism>
<keyword evidence="3" id="KW-1133">Transmembrane helix</keyword>
<comment type="caution">
    <text evidence="1">Lacks conserved residue(s) required for the propagation of feature annotation.</text>
</comment>
<feature type="domain" description="TNFR-Cys" evidence="5">
    <location>
        <begin position="24"/>
        <end position="62"/>
    </location>
</feature>
<proteinExistence type="predicted"/>
<dbReference type="PROSITE" id="PS50050">
    <property type="entry name" value="TNFR_NGFR_2"/>
    <property type="match status" value="1"/>
</dbReference>
<keyword evidence="3" id="KW-0812">Transmembrane</keyword>
<dbReference type="OrthoDB" id="6126731at2759"/>
<evidence type="ECO:0000256" key="2">
    <source>
        <dbReference type="SAM" id="MobiDB-lite"/>
    </source>
</evidence>
<protein>
    <recommendedName>
        <fullName evidence="5">TNFR-Cys domain-containing protein</fullName>
    </recommendedName>
</protein>
<keyword evidence="1" id="KW-1015">Disulfide bond</keyword>
<name>A0A210QTA3_MIZYE</name>
<dbReference type="STRING" id="6573.A0A210QTA3"/>
<feature type="transmembrane region" description="Helical" evidence="3">
    <location>
        <begin position="123"/>
        <end position="152"/>
    </location>
</feature>
<comment type="caution">
    <text evidence="6">The sequence shown here is derived from an EMBL/GenBank/DDBJ whole genome shotgun (WGS) entry which is preliminary data.</text>
</comment>
<feature type="disulfide bond" evidence="1">
    <location>
        <begin position="41"/>
        <end position="54"/>
    </location>
</feature>
<dbReference type="SMART" id="SM00208">
    <property type="entry name" value="TNFR"/>
    <property type="match status" value="1"/>
</dbReference>
<keyword evidence="3" id="KW-0472">Membrane</keyword>
<feature type="region of interest" description="Disordered" evidence="2">
    <location>
        <begin position="178"/>
        <end position="202"/>
    </location>
</feature>
<evidence type="ECO:0000259" key="5">
    <source>
        <dbReference type="PROSITE" id="PS50050"/>
    </source>
</evidence>
<sequence>MAVETLIVFGLFSLVMGTQQQIPSCKTSQYFEKSLNVCRPCRQCPVNEVIRHPCEKTRDTVCGPFIEFDEFHQAPFINLLPSKNNISQEVFVTNELNIDVNTPNNDPSDVRGQAPITMKNGKWYTLAMALLGVLSFVSLFVIVYIILVCFVCKKRREEKEIIYDPEMCTPAPSPMQTYYPPRNKKATSADVEESDDSSGGGRMIVLPNIYTPFTSQDCEYDADNSGQTVSSGSTNYVYFKAPTSS</sequence>
<dbReference type="EMBL" id="NEDP02002015">
    <property type="protein sequence ID" value="OWF51942.1"/>
    <property type="molecule type" value="Genomic_DNA"/>
</dbReference>
<reference evidence="6 7" key="1">
    <citation type="journal article" date="2017" name="Nat. Ecol. Evol.">
        <title>Scallop genome provides insights into evolution of bilaterian karyotype and development.</title>
        <authorList>
            <person name="Wang S."/>
            <person name="Zhang J."/>
            <person name="Jiao W."/>
            <person name="Li J."/>
            <person name="Xun X."/>
            <person name="Sun Y."/>
            <person name="Guo X."/>
            <person name="Huan P."/>
            <person name="Dong B."/>
            <person name="Zhang L."/>
            <person name="Hu X."/>
            <person name="Sun X."/>
            <person name="Wang J."/>
            <person name="Zhao C."/>
            <person name="Wang Y."/>
            <person name="Wang D."/>
            <person name="Huang X."/>
            <person name="Wang R."/>
            <person name="Lv J."/>
            <person name="Li Y."/>
            <person name="Zhang Z."/>
            <person name="Liu B."/>
            <person name="Lu W."/>
            <person name="Hui Y."/>
            <person name="Liang J."/>
            <person name="Zhou Z."/>
            <person name="Hou R."/>
            <person name="Li X."/>
            <person name="Liu Y."/>
            <person name="Li H."/>
            <person name="Ning X."/>
            <person name="Lin Y."/>
            <person name="Zhao L."/>
            <person name="Xing Q."/>
            <person name="Dou J."/>
            <person name="Li Y."/>
            <person name="Mao J."/>
            <person name="Guo H."/>
            <person name="Dou H."/>
            <person name="Li T."/>
            <person name="Mu C."/>
            <person name="Jiang W."/>
            <person name="Fu Q."/>
            <person name="Fu X."/>
            <person name="Miao Y."/>
            <person name="Liu J."/>
            <person name="Yu Q."/>
            <person name="Li R."/>
            <person name="Liao H."/>
            <person name="Li X."/>
            <person name="Kong Y."/>
            <person name="Jiang Z."/>
            <person name="Chourrout D."/>
            <person name="Li R."/>
            <person name="Bao Z."/>
        </authorList>
    </citation>
    <scope>NUCLEOTIDE SEQUENCE [LARGE SCALE GENOMIC DNA]</scope>
    <source>
        <strain evidence="6 7">PY_sf001</strain>
    </source>
</reference>
<accession>A0A210QTA3</accession>
<gene>
    <name evidence="6" type="ORF">KP79_PYT18482</name>
</gene>
<keyword evidence="7" id="KW-1185">Reference proteome</keyword>
<dbReference type="Pfam" id="PF00020">
    <property type="entry name" value="TNFR_c6"/>
    <property type="match status" value="1"/>
</dbReference>
<evidence type="ECO:0000256" key="3">
    <source>
        <dbReference type="SAM" id="Phobius"/>
    </source>
</evidence>
<evidence type="ECO:0000313" key="6">
    <source>
        <dbReference type="EMBL" id="OWF51942.1"/>
    </source>
</evidence>
<evidence type="ECO:0000256" key="1">
    <source>
        <dbReference type="PROSITE-ProRule" id="PRU00206"/>
    </source>
</evidence>
<feature type="chain" id="PRO_5013097931" description="TNFR-Cys domain-containing protein" evidence="4">
    <location>
        <begin position="18"/>
        <end position="245"/>
    </location>
</feature>
<dbReference type="Proteomes" id="UP000242188">
    <property type="component" value="Unassembled WGS sequence"/>
</dbReference>
<dbReference type="Gene3D" id="2.10.50.10">
    <property type="entry name" value="Tumor Necrosis Factor Receptor, subunit A, domain 2"/>
    <property type="match status" value="1"/>
</dbReference>
<dbReference type="PROSITE" id="PS00652">
    <property type="entry name" value="TNFR_NGFR_1"/>
    <property type="match status" value="1"/>
</dbReference>
<evidence type="ECO:0000256" key="4">
    <source>
        <dbReference type="SAM" id="SignalP"/>
    </source>
</evidence>
<feature type="repeat" description="TNFR-Cys" evidence="1">
    <location>
        <begin position="24"/>
        <end position="62"/>
    </location>
</feature>
<feature type="signal peptide" evidence="4">
    <location>
        <begin position="1"/>
        <end position="17"/>
    </location>
</feature>
<evidence type="ECO:0000313" key="7">
    <source>
        <dbReference type="Proteomes" id="UP000242188"/>
    </source>
</evidence>
<keyword evidence="4" id="KW-0732">Signal</keyword>
<dbReference type="AlphaFoldDB" id="A0A210QTA3"/>
<dbReference type="InterPro" id="IPR001368">
    <property type="entry name" value="TNFR/NGFR_Cys_rich_reg"/>
</dbReference>
<feature type="disulfide bond" evidence="1">
    <location>
        <begin position="44"/>
        <end position="62"/>
    </location>
</feature>